<dbReference type="Pfam" id="PF12802">
    <property type="entry name" value="MarR_2"/>
    <property type="match status" value="1"/>
</dbReference>
<dbReference type="InterPro" id="IPR036388">
    <property type="entry name" value="WH-like_DNA-bd_sf"/>
</dbReference>
<dbReference type="Gene3D" id="1.10.10.10">
    <property type="entry name" value="Winged helix-like DNA-binding domain superfamily/Winged helix DNA-binding domain"/>
    <property type="match status" value="1"/>
</dbReference>
<proteinExistence type="predicted"/>
<accession>A0A6N7KYN1</accession>
<dbReference type="Proteomes" id="UP000450000">
    <property type="component" value="Unassembled WGS sequence"/>
</dbReference>
<keyword evidence="3" id="KW-1185">Reference proteome</keyword>
<organism evidence="2 3">
    <name type="scientific">Streptomyces kaniharaensis</name>
    <dbReference type="NCBI Taxonomy" id="212423"/>
    <lineage>
        <taxon>Bacteria</taxon>
        <taxon>Bacillati</taxon>
        <taxon>Actinomycetota</taxon>
        <taxon>Actinomycetes</taxon>
        <taxon>Kitasatosporales</taxon>
        <taxon>Streptomycetaceae</taxon>
        <taxon>Streptomyces</taxon>
    </lineage>
</organism>
<name>A0A6N7KYN1_9ACTN</name>
<evidence type="ECO:0000313" key="3">
    <source>
        <dbReference type="Proteomes" id="UP000450000"/>
    </source>
</evidence>
<dbReference type="RefSeq" id="WP_153467983.1">
    <property type="nucleotide sequence ID" value="NZ_WBOF01000003.1"/>
</dbReference>
<dbReference type="InterPro" id="IPR036390">
    <property type="entry name" value="WH_DNA-bd_sf"/>
</dbReference>
<dbReference type="GO" id="GO:0003700">
    <property type="term" value="F:DNA-binding transcription factor activity"/>
    <property type="evidence" value="ECO:0007669"/>
    <property type="project" value="InterPro"/>
</dbReference>
<sequence>MPQRSRTNWTFLTSHARVLGTIARDPGIRLRDIAAQCDLTERAVRAIVADLETAGYLTHTRTGRRNRYEIVPDTRLRHPADGELSVAALLAFLTSPAVQTFRPPVGSVQE</sequence>
<comment type="caution">
    <text evidence="2">The sequence shown here is derived from an EMBL/GenBank/DDBJ whole genome shotgun (WGS) entry which is preliminary data.</text>
</comment>
<gene>
    <name evidence="2" type="ORF">F7Q99_31800</name>
</gene>
<reference evidence="2 3" key="1">
    <citation type="submission" date="2019-09" db="EMBL/GenBank/DDBJ databases">
        <title>Genome Sequences of Streptomyces kaniharaensis ATCC 21070.</title>
        <authorList>
            <person name="Zhu W."/>
            <person name="De Crecy-Lagard V."/>
            <person name="Richards N.G."/>
        </authorList>
    </citation>
    <scope>NUCLEOTIDE SEQUENCE [LARGE SCALE GENOMIC DNA]</scope>
    <source>
        <strain evidence="2 3">SF-557</strain>
    </source>
</reference>
<evidence type="ECO:0000259" key="1">
    <source>
        <dbReference type="Pfam" id="PF12802"/>
    </source>
</evidence>
<dbReference type="InterPro" id="IPR000835">
    <property type="entry name" value="HTH_MarR-typ"/>
</dbReference>
<protein>
    <submittedName>
        <fullName evidence="2">MarR family transcriptional regulator</fullName>
    </submittedName>
</protein>
<dbReference type="SUPFAM" id="SSF46785">
    <property type="entry name" value="Winged helix' DNA-binding domain"/>
    <property type="match status" value="1"/>
</dbReference>
<dbReference type="EMBL" id="WBOF01000003">
    <property type="protein sequence ID" value="MQS16650.1"/>
    <property type="molecule type" value="Genomic_DNA"/>
</dbReference>
<feature type="domain" description="HTH marR-type" evidence="1">
    <location>
        <begin position="14"/>
        <end position="63"/>
    </location>
</feature>
<dbReference type="OrthoDB" id="371140at2"/>
<evidence type="ECO:0000313" key="2">
    <source>
        <dbReference type="EMBL" id="MQS16650.1"/>
    </source>
</evidence>
<dbReference type="AlphaFoldDB" id="A0A6N7KYN1"/>